<dbReference type="PANTHER" id="PTHR46215:SF8">
    <property type="entry name" value="DIRIGENT PROTEIN"/>
    <property type="match status" value="1"/>
</dbReference>
<keyword evidence="4" id="KW-0052">Apoplast</keyword>
<dbReference type="EMBL" id="JAIQCV010000003">
    <property type="protein sequence ID" value="KAH1115299.1"/>
    <property type="molecule type" value="Genomic_DNA"/>
</dbReference>
<comment type="caution">
    <text evidence="5">The sequence shown here is derived from an EMBL/GenBank/DDBJ whole genome shotgun (WGS) entry which is preliminary data.</text>
</comment>
<name>A0A9D3W883_9ROSI</name>
<dbReference type="InterPro" id="IPR044859">
    <property type="entry name" value="Allene_oxi_cyc_Dirigent"/>
</dbReference>
<keyword evidence="3 4" id="KW-0964">Secreted</keyword>
<dbReference type="OrthoDB" id="1921494at2759"/>
<evidence type="ECO:0000256" key="4">
    <source>
        <dbReference type="RuleBase" id="RU363099"/>
    </source>
</evidence>
<dbReference type="InterPro" id="IPR004265">
    <property type="entry name" value="Dirigent"/>
</dbReference>
<proteinExistence type="inferred from homology"/>
<comment type="subcellular location">
    <subcellularLocation>
        <location evidence="4">Secreted</location>
        <location evidence="4">Extracellular space</location>
        <location evidence="4">Apoplast</location>
    </subcellularLocation>
</comment>
<comment type="subunit">
    <text evidence="2 4">Homodimer.</text>
</comment>
<gene>
    <name evidence="5" type="ORF">J1N35_008677</name>
</gene>
<dbReference type="Gene3D" id="2.40.480.10">
    <property type="entry name" value="Allene oxide cyclase-like"/>
    <property type="match status" value="1"/>
</dbReference>
<reference evidence="5 6" key="1">
    <citation type="journal article" date="2021" name="Plant Biotechnol. J.">
        <title>Multi-omics assisted identification of the key and species-specific regulatory components of drought-tolerant mechanisms in Gossypium stocksii.</title>
        <authorList>
            <person name="Yu D."/>
            <person name="Ke L."/>
            <person name="Zhang D."/>
            <person name="Wu Y."/>
            <person name="Sun Y."/>
            <person name="Mei J."/>
            <person name="Sun J."/>
            <person name="Sun Y."/>
        </authorList>
    </citation>
    <scope>NUCLEOTIDE SEQUENCE [LARGE SCALE GENOMIC DNA]</scope>
    <source>
        <strain evidence="6">cv. E1</strain>
        <tissue evidence="5">Leaf</tissue>
    </source>
</reference>
<dbReference type="AlphaFoldDB" id="A0A9D3W883"/>
<comment type="function">
    <text evidence="4">Dirigent proteins impart stereoselectivity on the phenoxy radical-coupling reaction, yielding optically active lignans from two molecules of coniferyl alcohol in the biosynthesis of lignans, flavonolignans, and alkaloids and thus plays a central role in plant secondary metabolism.</text>
</comment>
<protein>
    <recommendedName>
        <fullName evidence="4">Dirigent protein</fullName>
    </recommendedName>
</protein>
<keyword evidence="4" id="KW-0732">Signal</keyword>
<evidence type="ECO:0000256" key="1">
    <source>
        <dbReference type="ARBA" id="ARBA00010746"/>
    </source>
</evidence>
<keyword evidence="6" id="KW-1185">Reference proteome</keyword>
<sequence length="259" mass="28168">MVKELRFKGTLHLLLLAITMKYHVNGTRVLHHEDTLPPLPSNLIPTPMANTTPVIGPAVEPSSTPMQANTSDHRPTLSFYMHDIFGGSTPSVRVVAGVIAIAKRPTHSQANGIPFSKKRNEIITNKGIPLPSQATLQRLLFGAVAVIDDELTQGREYGSSIMGKAQGFYVASSMDGSSHTMAFTAMFHDEDDHDKDDAISFFGVHRTAAVESPIAIVGGTGKYENAQGYAVVETLHNTNQYTVDGVDTLLQFSVFITRY</sequence>
<dbReference type="Proteomes" id="UP000828251">
    <property type="component" value="Unassembled WGS sequence"/>
</dbReference>
<feature type="chain" id="PRO_5039748102" description="Dirigent protein" evidence="4">
    <location>
        <begin position="27"/>
        <end position="259"/>
    </location>
</feature>
<dbReference type="GO" id="GO:0009699">
    <property type="term" value="P:phenylpropanoid biosynthetic process"/>
    <property type="evidence" value="ECO:0007669"/>
    <property type="project" value="UniProtKB-ARBA"/>
</dbReference>
<dbReference type="GO" id="GO:0048046">
    <property type="term" value="C:apoplast"/>
    <property type="evidence" value="ECO:0007669"/>
    <property type="project" value="UniProtKB-SubCell"/>
</dbReference>
<evidence type="ECO:0000313" key="5">
    <source>
        <dbReference type="EMBL" id="KAH1115299.1"/>
    </source>
</evidence>
<accession>A0A9D3W883</accession>
<evidence type="ECO:0000313" key="6">
    <source>
        <dbReference type="Proteomes" id="UP000828251"/>
    </source>
</evidence>
<dbReference type="PANTHER" id="PTHR46215">
    <property type="entry name" value="DIRIGENT PROTEIN 24-RELATED"/>
    <property type="match status" value="1"/>
</dbReference>
<dbReference type="Pfam" id="PF03018">
    <property type="entry name" value="Dirigent"/>
    <property type="match status" value="1"/>
</dbReference>
<organism evidence="5 6">
    <name type="scientific">Gossypium stocksii</name>
    <dbReference type="NCBI Taxonomy" id="47602"/>
    <lineage>
        <taxon>Eukaryota</taxon>
        <taxon>Viridiplantae</taxon>
        <taxon>Streptophyta</taxon>
        <taxon>Embryophyta</taxon>
        <taxon>Tracheophyta</taxon>
        <taxon>Spermatophyta</taxon>
        <taxon>Magnoliopsida</taxon>
        <taxon>eudicotyledons</taxon>
        <taxon>Gunneridae</taxon>
        <taxon>Pentapetalae</taxon>
        <taxon>rosids</taxon>
        <taxon>malvids</taxon>
        <taxon>Malvales</taxon>
        <taxon>Malvaceae</taxon>
        <taxon>Malvoideae</taxon>
        <taxon>Gossypium</taxon>
    </lineage>
</organism>
<evidence type="ECO:0000256" key="2">
    <source>
        <dbReference type="ARBA" id="ARBA00011738"/>
    </source>
</evidence>
<feature type="signal peptide" evidence="4">
    <location>
        <begin position="1"/>
        <end position="26"/>
    </location>
</feature>
<evidence type="ECO:0000256" key="3">
    <source>
        <dbReference type="ARBA" id="ARBA00022525"/>
    </source>
</evidence>
<comment type="similarity">
    <text evidence="1 4">Belongs to the plant dirigent protein family.</text>
</comment>